<dbReference type="AlphaFoldDB" id="A0A7V2F5F0"/>
<evidence type="ECO:0000256" key="7">
    <source>
        <dbReference type="ARBA" id="ARBA00023136"/>
    </source>
</evidence>
<dbReference type="InterPro" id="IPR012910">
    <property type="entry name" value="Plug_dom"/>
</dbReference>
<dbReference type="SUPFAM" id="SSF56935">
    <property type="entry name" value="Porins"/>
    <property type="match status" value="1"/>
</dbReference>
<reference evidence="14" key="1">
    <citation type="journal article" date="2020" name="mSystems">
        <title>Genome- and Community-Level Interaction Insights into Carbon Utilization and Element Cycling Functions of Hydrothermarchaeota in Hydrothermal Sediment.</title>
        <authorList>
            <person name="Zhou Z."/>
            <person name="Liu Y."/>
            <person name="Xu W."/>
            <person name="Pan J."/>
            <person name="Luo Z.H."/>
            <person name="Li M."/>
        </authorList>
    </citation>
    <scope>NUCLEOTIDE SEQUENCE [LARGE SCALE GENOMIC DNA]</scope>
    <source>
        <strain evidence="14">SpSt-143</strain>
    </source>
</reference>
<dbReference type="GO" id="GO:0009279">
    <property type="term" value="C:cell outer membrane"/>
    <property type="evidence" value="ECO:0007669"/>
    <property type="project" value="UniProtKB-SubCell"/>
</dbReference>
<comment type="similarity">
    <text evidence="10 11">Belongs to the TonB-dependent receptor family.</text>
</comment>
<comment type="caution">
    <text evidence="14">The sequence shown here is derived from an EMBL/GenBank/DDBJ whole genome shotgun (WGS) entry which is preliminary data.</text>
</comment>
<dbReference type="PANTHER" id="PTHR30069">
    <property type="entry name" value="TONB-DEPENDENT OUTER MEMBRANE RECEPTOR"/>
    <property type="match status" value="1"/>
</dbReference>
<keyword evidence="3 10" id="KW-1134">Transmembrane beta strand</keyword>
<keyword evidence="7 10" id="KW-0472">Membrane</keyword>
<evidence type="ECO:0000256" key="2">
    <source>
        <dbReference type="ARBA" id="ARBA00022448"/>
    </source>
</evidence>
<evidence type="ECO:0000256" key="8">
    <source>
        <dbReference type="ARBA" id="ARBA00023170"/>
    </source>
</evidence>
<keyword evidence="9 10" id="KW-0998">Cell outer membrane</keyword>
<feature type="domain" description="TonB-dependent receptor plug" evidence="13">
    <location>
        <begin position="40"/>
        <end position="141"/>
    </location>
</feature>
<keyword evidence="2 10" id="KW-0813">Transport</keyword>
<evidence type="ECO:0000256" key="1">
    <source>
        <dbReference type="ARBA" id="ARBA00004571"/>
    </source>
</evidence>
<dbReference type="InterPro" id="IPR000531">
    <property type="entry name" value="Beta-barrel_TonB"/>
</dbReference>
<name>A0A7V2F5F0_RHOMR</name>
<dbReference type="PROSITE" id="PS52016">
    <property type="entry name" value="TONB_DEPENDENT_REC_3"/>
    <property type="match status" value="1"/>
</dbReference>
<dbReference type="GO" id="GO:0044718">
    <property type="term" value="P:siderophore transmembrane transport"/>
    <property type="evidence" value="ECO:0007669"/>
    <property type="project" value="TreeGrafter"/>
</dbReference>
<dbReference type="EMBL" id="DSGB01000003">
    <property type="protein sequence ID" value="HER95301.1"/>
    <property type="molecule type" value="Genomic_DNA"/>
</dbReference>
<keyword evidence="4 10" id="KW-0812">Transmembrane</keyword>
<dbReference type="PANTHER" id="PTHR30069:SF29">
    <property type="entry name" value="HEMOGLOBIN AND HEMOGLOBIN-HAPTOGLOBIN-BINDING PROTEIN 1-RELATED"/>
    <property type="match status" value="1"/>
</dbReference>
<dbReference type="Pfam" id="PF00593">
    <property type="entry name" value="TonB_dep_Rec_b-barrel"/>
    <property type="match status" value="1"/>
</dbReference>
<dbReference type="InterPro" id="IPR036942">
    <property type="entry name" value="Beta-barrel_TonB_sf"/>
</dbReference>
<evidence type="ECO:0000259" key="13">
    <source>
        <dbReference type="Pfam" id="PF07715"/>
    </source>
</evidence>
<evidence type="ECO:0000256" key="9">
    <source>
        <dbReference type="ARBA" id="ARBA00023237"/>
    </source>
</evidence>
<evidence type="ECO:0000256" key="4">
    <source>
        <dbReference type="ARBA" id="ARBA00022692"/>
    </source>
</evidence>
<dbReference type="InterPro" id="IPR037066">
    <property type="entry name" value="Plug_dom_sf"/>
</dbReference>
<proteinExistence type="inferred from homology"/>
<dbReference type="Gene3D" id="2.40.170.20">
    <property type="entry name" value="TonB-dependent receptor, beta-barrel domain"/>
    <property type="match status" value="1"/>
</dbReference>
<evidence type="ECO:0000256" key="6">
    <source>
        <dbReference type="ARBA" id="ARBA00023077"/>
    </source>
</evidence>
<evidence type="ECO:0000256" key="5">
    <source>
        <dbReference type="ARBA" id="ARBA00022729"/>
    </source>
</evidence>
<keyword evidence="6 11" id="KW-0798">TonB box</keyword>
<accession>A0A7V2F5F0</accession>
<evidence type="ECO:0000313" key="14">
    <source>
        <dbReference type="EMBL" id="HER95301.1"/>
    </source>
</evidence>
<keyword evidence="5" id="KW-0732">Signal</keyword>
<dbReference type="InterPro" id="IPR039426">
    <property type="entry name" value="TonB-dep_rcpt-like"/>
</dbReference>
<feature type="domain" description="TonB-dependent receptor-like beta-barrel" evidence="12">
    <location>
        <begin position="212"/>
        <end position="656"/>
    </location>
</feature>
<dbReference type="Pfam" id="PF07715">
    <property type="entry name" value="Plug"/>
    <property type="match status" value="1"/>
</dbReference>
<evidence type="ECO:0000256" key="11">
    <source>
        <dbReference type="RuleBase" id="RU003357"/>
    </source>
</evidence>
<evidence type="ECO:0000256" key="10">
    <source>
        <dbReference type="PROSITE-ProRule" id="PRU01360"/>
    </source>
</evidence>
<gene>
    <name evidence="14" type="ORF">ENO59_02105</name>
</gene>
<comment type="subcellular location">
    <subcellularLocation>
        <location evidence="1 10">Cell outer membrane</location>
        <topology evidence="1 10">Multi-pass membrane protein</topology>
    </subcellularLocation>
</comment>
<organism evidence="14">
    <name type="scientific">Rhodothermus marinus</name>
    <name type="common">Rhodothermus obamensis</name>
    <dbReference type="NCBI Taxonomy" id="29549"/>
    <lineage>
        <taxon>Bacteria</taxon>
        <taxon>Pseudomonadati</taxon>
        <taxon>Rhodothermota</taxon>
        <taxon>Rhodothermia</taxon>
        <taxon>Rhodothermales</taxon>
        <taxon>Rhodothermaceae</taxon>
        <taxon>Rhodothermus</taxon>
    </lineage>
</organism>
<keyword evidence="8 14" id="KW-0675">Receptor</keyword>
<dbReference type="GO" id="GO:0015344">
    <property type="term" value="F:siderophore uptake transmembrane transporter activity"/>
    <property type="evidence" value="ECO:0007669"/>
    <property type="project" value="TreeGrafter"/>
</dbReference>
<evidence type="ECO:0000259" key="12">
    <source>
        <dbReference type="Pfam" id="PF00593"/>
    </source>
</evidence>
<protein>
    <submittedName>
        <fullName evidence="14">TonB-dependent receptor</fullName>
    </submittedName>
</protein>
<sequence length="681" mass="77129">MFVPLLLLLVTLPQVGPDTSKVIPLPPVVITATRSARALTDVPVPVQLVTSATIARTGAARLSDLLAEQPGLLIFEDHGTGLMMQGFEPDYTLFLIDGEPIIGRTAGTLDLDRFTVQGLERIEIVRGPTSSLYGSEALAGVVNLIRRPPQSPLAASLHARTETHQTYQLGTTAEMRRGRFGASFLLDHYRTEGYDLAPEVYGPTAPALRDYTADALLRWDLTRRSHVSLAGRWHHQRRQSTFALQGLVHDEQHRQSDWSLHPRLELQATRRLRLEASGYASSYTTHTQMTRQTDGALYSQDHFTQAYRKLELRAQQLLSDHQLLTVGSGAIQEALQGDRYDRRISTYSGFVFVQHEWAPRPWLEIVSGFRFDAHRDYSTRLSPRLAVLFRPADRYRLRASIGSGFKAPEFRQRYLVFTNAAAGYSVFGVTRFQEELRRLQEEGQIAQLFIDPQSVDMLRPENSVALNLGGEITLFTGLTLTLNAFHNEVRDLIDTQPVAQKTNQAFVYTYFNVERLFTRGLESTLTFTPWNSLEFAFSYQYLETADRDVLEAIEAGQLFGRAPSGRDYRLRRSDYGGLLGRSRHSGTVHVRGAVPLAGLQFTLRGIWRSRYGYRDVDGNGVVNRPDEYVPGYSLWHVTLERALNRHLKLQGGAFNLFNLKRPALMPFQPERRWFVTFTLDV</sequence>
<dbReference type="Gene3D" id="2.170.130.10">
    <property type="entry name" value="TonB-dependent receptor, plug domain"/>
    <property type="match status" value="1"/>
</dbReference>
<evidence type="ECO:0000256" key="3">
    <source>
        <dbReference type="ARBA" id="ARBA00022452"/>
    </source>
</evidence>